<keyword evidence="4" id="KW-0274">FAD</keyword>
<feature type="domain" description="FAD-binding PCMH-type" evidence="5">
    <location>
        <begin position="37"/>
        <end position="218"/>
    </location>
</feature>
<sequence length="469" mass="50466">MKQKELTSRLLHIVGEEGVVLNPADQEPYVNDWLGKAHGRTVAVVRPRNTTEVAAVMRLCHQTHTPVVPQGGNTGMSGGATPDMSGAQVVLSLNRMKRIHDVDPINNTLTADAGVILADIQQAARHVDRYFPLSLGAEGSCTIGGNLATNAGGTGVLRYGNTRDLTLGLEVVLPDGRVWNGLRALRKDNTGYDLKDLFIGSEGSLGIITGVVLKLFAAPAGRVTAWVGAQNLTNIVALLNRLQADCGPRLSAFEMMSAPSLALVTQQLPGHASPLDKTYPYYALIELADTNMSGVQDMLQAGLAVAIEDALIDDCVVAMSEAQSISMWKLREGISMAQVKAGKAVKHDIALPISSLARFAAEADQAVQDDFPGLPIINFGHIGDGNLHYNVLLPLDVAYEDYAKKTADLNKRIHDLVTQFNGSISAEHGVGTLRRDELRRYKSSVEMDLMIAIKRTLDPNQLMNPGKLL</sequence>
<evidence type="ECO:0000313" key="6">
    <source>
        <dbReference type="EMBL" id="MBZ1349404.1"/>
    </source>
</evidence>
<evidence type="ECO:0000256" key="1">
    <source>
        <dbReference type="ARBA" id="ARBA00001974"/>
    </source>
</evidence>
<dbReference type="GO" id="GO:0003824">
    <property type="term" value="F:catalytic activity"/>
    <property type="evidence" value="ECO:0007669"/>
    <property type="project" value="InterPro"/>
</dbReference>
<dbReference type="FunFam" id="1.10.45.10:FF:000001">
    <property type="entry name" value="D-lactate dehydrogenase mitochondrial"/>
    <property type="match status" value="1"/>
</dbReference>
<evidence type="ECO:0000313" key="7">
    <source>
        <dbReference type="Proteomes" id="UP000739565"/>
    </source>
</evidence>
<dbReference type="InterPro" id="IPR016164">
    <property type="entry name" value="FAD-linked_Oxase-like_C"/>
</dbReference>
<dbReference type="Gene3D" id="3.30.43.10">
    <property type="entry name" value="Uridine Diphospho-n-acetylenolpyruvylglucosamine Reductase, domain 2"/>
    <property type="match status" value="1"/>
</dbReference>
<dbReference type="Pfam" id="PF01565">
    <property type="entry name" value="FAD_binding_4"/>
    <property type="match status" value="1"/>
</dbReference>
<dbReference type="GO" id="GO:0071949">
    <property type="term" value="F:FAD binding"/>
    <property type="evidence" value="ECO:0007669"/>
    <property type="project" value="InterPro"/>
</dbReference>
<comment type="caution">
    <text evidence="6">The sequence shown here is derived from an EMBL/GenBank/DDBJ whole genome shotgun (WGS) entry which is preliminary data.</text>
</comment>
<dbReference type="Pfam" id="PF02913">
    <property type="entry name" value="FAD-oxidase_C"/>
    <property type="match status" value="1"/>
</dbReference>
<dbReference type="RefSeq" id="WP_259659805.1">
    <property type="nucleotide sequence ID" value="NZ_JAHXRI010000001.1"/>
</dbReference>
<protein>
    <submittedName>
        <fullName evidence="6">FAD-binding oxidoreductase</fullName>
    </submittedName>
</protein>
<comment type="cofactor">
    <cofactor evidence="1">
        <name>FAD</name>
        <dbReference type="ChEBI" id="CHEBI:57692"/>
    </cofactor>
</comment>
<evidence type="ECO:0000259" key="5">
    <source>
        <dbReference type="PROSITE" id="PS51387"/>
    </source>
</evidence>
<dbReference type="Proteomes" id="UP000739565">
    <property type="component" value="Unassembled WGS sequence"/>
</dbReference>
<dbReference type="InterPro" id="IPR016171">
    <property type="entry name" value="Vanillyl_alc_oxidase_C-sub2"/>
</dbReference>
<dbReference type="SUPFAM" id="SSF56176">
    <property type="entry name" value="FAD-binding/transporter-associated domain-like"/>
    <property type="match status" value="1"/>
</dbReference>
<dbReference type="InterPro" id="IPR036318">
    <property type="entry name" value="FAD-bd_PCMH-like_sf"/>
</dbReference>
<reference evidence="6" key="1">
    <citation type="submission" date="2021-07" db="EMBL/GenBank/DDBJ databases">
        <title>New genus and species of the family Alcaligenaceae.</title>
        <authorList>
            <person name="Hahn M.W."/>
        </authorList>
    </citation>
    <scope>NUCLEOTIDE SEQUENCE</scope>
    <source>
        <strain evidence="6">LF4-65</strain>
    </source>
</reference>
<organism evidence="6 7">
    <name type="scientific">Zwartia hollandica</name>
    <dbReference type="NCBI Taxonomy" id="324606"/>
    <lineage>
        <taxon>Bacteria</taxon>
        <taxon>Pseudomonadati</taxon>
        <taxon>Pseudomonadota</taxon>
        <taxon>Betaproteobacteria</taxon>
        <taxon>Burkholderiales</taxon>
        <taxon>Alcaligenaceae</taxon>
        <taxon>Zwartia</taxon>
    </lineage>
</organism>
<dbReference type="Gene3D" id="3.30.465.10">
    <property type="match status" value="1"/>
</dbReference>
<proteinExistence type="inferred from homology"/>
<dbReference type="InterPro" id="IPR016166">
    <property type="entry name" value="FAD-bd_PCMH"/>
</dbReference>
<dbReference type="Gene3D" id="1.10.45.10">
    <property type="entry name" value="Vanillyl-alcohol Oxidase, Chain A, domain 4"/>
    <property type="match status" value="1"/>
</dbReference>
<dbReference type="Gene3D" id="3.30.70.2740">
    <property type="match status" value="1"/>
</dbReference>
<comment type="similarity">
    <text evidence="2">Belongs to the FAD-binding oxidoreductase/transferase type 4 family.</text>
</comment>
<dbReference type="PANTHER" id="PTHR43716:SF2">
    <property type="entry name" value="BLL6224 PROTEIN"/>
    <property type="match status" value="1"/>
</dbReference>
<keyword evidence="3" id="KW-0285">Flavoprotein</keyword>
<evidence type="ECO:0000256" key="2">
    <source>
        <dbReference type="ARBA" id="ARBA00008000"/>
    </source>
</evidence>
<dbReference type="GO" id="GO:0022904">
    <property type="term" value="P:respiratory electron transport chain"/>
    <property type="evidence" value="ECO:0007669"/>
    <property type="project" value="TreeGrafter"/>
</dbReference>
<dbReference type="PROSITE" id="PS51387">
    <property type="entry name" value="FAD_PCMH"/>
    <property type="match status" value="1"/>
</dbReference>
<evidence type="ECO:0000256" key="4">
    <source>
        <dbReference type="ARBA" id="ARBA00022827"/>
    </source>
</evidence>
<dbReference type="InterPro" id="IPR016167">
    <property type="entry name" value="FAD-bd_PCMH_sub1"/>
</dbReference>
<dbReference type="AlphaFoldDB" id="A0A953N792"/>
<dbReference type="InterPro" id="IPR051264">
    <property type="entry name" value="FAD-oxidored/transferase_4"/>
</dbReference>
<dbReference type="Gene3D" id="3.30.70.2190">
    <property type="match status" value="1"/>
</dbReference>
<dbReference type="EMBL" id="JAHXRI010000001">
    <property type="protein sequence ID" value="MBZ1349404.1"/>
    <property type="molecule type" value="Genomic_DNA"/>
</dbReference>
<accession>A0A953N792</accession>
<dbReference type="PANTHER" id="PTHR43716">
    <property type="entry name" value="D-2-HYDROXYGLUTARATE DEHYDROGENASE, MITOCHONDRIAL"/>
    <property type="match status" value="1"/>
</dbReference>
<dbReference type="InterPro" id="IPR006094">
    <property type="entry name" value="Oxid_FAD_bind_N"/>
</dbReference>
<dbReference type="InterPro" id="IPR004113">
    <property type="entry name" value="FAD-bd_oxidored_4_C"/>
</dbReference>
<evidence type="ECO:0000256" key="3">
    <source>
        <dbReference type="ARBA" id="ARBA00022630"/>
    </source>
</evidence>
<dbReference type="InterPro" id="IPR016169">
    <property type="entry name" value="FAD-bd_PCMH_sub2"/>
</dbReference>
<keyword evidence="7" id="KW-1185">Reference proteome</keyword>
<gene>
    <name evidence="6" type="ORF">KZZ10_01985</name>
</gene>
<dbReference type="SUPFAM" id="SSF55103">
    <property type="entry name" value="FAD-linked oxidases, C-terminal domain"/>
    <property type="match status" value="1"/>
</dbReference>
<name>A0A953N792_9BURK</name>